<dbReference type="EMBL" id="VSRR010001322">
    <property type="protein sequence ID" value="MPC24361.1"/>
    <property type="molecule type" value="Genomic_DNA"/>
</dbReference>
<accession>A0A5B7DRW0</accession>
<comment type="caution">
    <text evidence="1">The sequence shown here is derived from an EMBL/GenBank/DDBJ whole genome shotgun (WGS) entry which is preliminary data.</text>
</comment>
<protein>
    <submittedName>
        <fullName evidence="1">Uncharacterized protein</fullName>
    </submittedName>
</protein>
<dbReference type="Proteomes" id="UP000324222">
    <property type="component" value="Unassembled WGS sequence"/>
</dbReference>
<organism evidence="1 2">
    <name type="scientific">Portunus trituberculatus</name>
    <name type="common">Swimming crab</name>
    <name type="synonym">Neptunus trituberculatus</name>
    <dbReference type="NCBI Taxonomy" id="210409"/>
    <lineage>
        <taxon>Eukaryota</taxon>
        <taxon>Metazoa</taxon>
        <taxon>Ecdysozoa</taxon>
        <taxon>Arthropoda</taxon>
        <taxon>Crustacea</taxon>
        <taxon>Multicrustacea</taxon>
        <taxon>Malacostraca</taxon>
        <taxon>Eumalacostraca</taxon>
        <taxon>Eucarida</taxon>
        <taxon>Decapoda</taxon>
        <taxon>Pleocyemata</taxon>
        <taxon>Brachyura</taxon>
        <taxon>Eubrachyura</taxon>
        <taxon>Portunoidea</taxon>
        <taxon>Portunidae</taxon>
        <taxon>Portuninae</taxon>
        <taxon>Portunus</taxon>
    </lineage>
</organism>
<proteinExistence type="predicted"/>
<dbReference type="AlphaFoldDB" id="A0A5B7DRW0"/>
<keyword evidence="2" id="KW-1185">Reference proteome</keyword>
<evidence type="ECO:0000313" key="1">
    <source>
        <dbReference type="EMBL" id="MPC24361.1"/>
    </source>
</evidence>
<evidence type="ECO:0000313" key="2">
    <source>
        <dbReference type="Proteomes" id="UP000324222"/>
    </source>
</evidence>
<reference evidence="1 2" key="1">
    <citation type="submission" date="2019-05" db="EMBL/GenBank/DDBJ databases">
        <title>Another draft genome of Portunus trituberculatus and its Hox gene families provides insights of decapod evolution.</title>
        <authorList>
            <person name="Jeong J.-H."/>
            <person name="Song I."/>
            <person name="Kim S."/>
            <person name="Choi T."/>
            <person name="Kim D."/>
            <person name="Ryu S."/>
            <person name="Kim W."/>
        </authorList>
    </citation>
    <scope>NUCLEOTIDE SEQUENCE [LARGE SCALE GENOMIC DNA]</scope>
    <source>
        <tissue evidence="1">Muscle</tissue>
    </source>
</reference>
<name>A0A5B7DRW0_PORTR</name>
<gene>
    <name evidence="1" type="ORF">E2C01_017441</name>
</gene>
<sequence>MLWRKGRHRLQRWRQQWSWQQQLQYDFLPQFSLHGQLLGLVTTVS</sequence>